<dbReference type="GO" id="GO:0016020">
    <property type="term" value="C:membrane"/>
    <property type="evidence" value="ECO:0007669"/>
    <property type="project" value="InterPro"/>
</dbReference>
<name>A0AA38ISF0_9CUCU</name>
<evidence type="ECO:0000256" key="2">
    <source>
        <dbReference type="SAM" id="SignalP"/>
    </source>
</evidence>
<organism evidence="4 5">
    <name type="scientific">Zophobas morio</name>
    <dbReference type="NCBI Taxonomy" id="2755281"/>
    <lineage>
        <taxon>Eukaryota</taxon>
        <taxon>Metazoa</taxon>
        <taxon>Ecdysozoa</taxon>
        <taxon>Arthropoda</taxon>
        <taxon>Hexapoda</taxon>
        <taxon>Insecta</taxon>
        <taxon>Pterygota</taxon>
        <taxon>Neoptera</taxon>
        <taxon>Endopterygota</taxon>
        <taxon>Coleoptera</taxon>
        <taxon>Polyphaga</taxon>
        <taxon>Cucujiformia</taxon>
        <taxon>Tenebrionidae</taxon>
        <taxon>Zophobas</taxon>
    </lineage>
</organism>
<sequence length="382" mass="42746">MKSVRLVKILCALVLHVELSMEVSVLNARAGEGTIFEGSDCYMIEAVPVDVNNSLCIFSVSNNEGHLDTITFTIEGNSNEADIFEFQYKEPPSETDVIKIIYLVLKEDQVLDYDTTNSYKFDVEVEGSVDKVPITVKVYKAPEFTSIPAFVDTDEEKAISFKIATEVGSGYPNDDVDVVIESIVSPTINHINNNTLRVTLPPIDREVQDNFYMDVIASYRGSMYGETRRQVPVMIYDVDDNIPEIKYDHEDTLDFTISQNGSSVLVTDFSVSDPDEDRNAAYTLTLIVPANVQPGFELSSLDGSGDTSFNITLNPQKLDYSKSVWGRFQLQVHVEGILNATQTNNLFIVISLNEADDSGSGCMRTTEVTLFLLLIQCWWYFM</sequence>
<dbReference type="GO" id="GO:0005509">
    <property type="term" value="F:calcium ion binding"/>
    <property type="evidence" value="ECO:0007669"/>
    <property type="project" value="UniProtKB-UniRule"/>
</dbReference>
<dbReference type="AlphaFoldDB" id="A0AA38ISF0"/>
<reference evidence="4" key="1">
    <citation type="journal article" date="2023" name="G3 (Bethesda)">
        <title>Whole genome assemblies of Zophobas morio and Tenebrio molitor.</title>
        <authorList>
            <person name="Kaur S."/>
            <person name="Stinson S.A."/>
            <person name="diCenzo G.C."/>
        </authorList>
    </citation>
    <scope>NUCLEOTIDE SEQUENCE</scope>
    <source>
        <strain evidence="4">QUZm001</strain>
    </source>
</reference>
<accession>A0AA38ISF0</accession>
<dbReference type="Gene3D" id="2.60.40.60">
    <property type="entry name" value="Cadherins"/>
    <property type="match status" value="1"/>
</dbReference>
<feature type="domain" description="Cadherin" evidence="3">
    <location>
        <begin position="151"/>
        <end position="245"/>
    </location>
</feature>
<evidence type="ECO:0000256" key="1">
    <source>
        <dbReference type="PROSITE-ProRule" id="PRU00043"/>
    </source>
</evidence>
<evidence type="ECO:0000313" key="5">
    <source>
        <dbReference type="Proteomes" id="UP001168821"/>
    </source>
</evidence>
<dbReference type="InterPro" id="IPR015919">
    <property type="entry name" value="Cadherin-like_sf"/>
</dbReference>
<protein>
    <recommendedName>
        <fullName evidence="3">Cadherin domain-containing protein</fullName>
    </recommendedName>
</protein>
<evidence type="ECO:0000313" key="4">
    <source>
        <dbReference type="EMBL" id="KAJ3662162.1"/>
    </source>
</evidence>
<feature type="chain" id="PRO_5041298730" description="Cadherin domain-containing protein" evidence="2">
    <location>
        <begin position="23"/>
        <end position="382"/>
    </location>
</feature>
<keyword evidence="5" id="KW-1185">Reference proteome</keyword>
<proteinExistence type="predicted"/>
<comment type="caution">
    <text evidence="4">The sequence shown here is derived from an EMBL/GenBank/DDBJ whole genome shotgun (WGS) entry which is preliminary data.</text>
</comment>
<feature type="signal peptide" evidence="2">
    <location>
        <begin position="1"/>
        <end position="22"/>
    </location>
</feature>
<dbReference type="GO" id="GO:0007156">
    <property type="term" value="P:homophilic cell adhesion via plasma membrane adhesion molecules"/>
    <property type="evidence" value="ECO:0007669"/>
    <property type="project" value="InterPro"/>
</dbReference>
<gene>
    <name evidence="4" type="ORF">Zmor_006519</name>
</gene>
<dbReference type="Proteomes" id="UP001168821">
    <property type="component" value="Unassembled WGS sequence"/>
</dbReference>
<evidence type="ECO:0000259" key="3">
    <source>
        <dbReference type="PROSITE" id="PS50268"/>
    </source>
</evidence>
<dbReference type="EMBL" id="JALNTZ010000002">
    <property type="protein sequence ID" value="KAJ3662162.1"/>
    <property type="molecule type" value="Genomic_DNA"/>
</dbReference>
<keyword evidence="2" id="KW-0732">Signal</keyword>
<dbReference type="PROSITE" id="PS50268">
    <property type="entry name" value="CADHERIN_2"/>
    <property type="match status" value="1"/>
</dbReference>
<dbReference type="SUPFAM" id="SSF49313">
    <property type="entry name" value="Cadherin-like"/>
    <property type="match status" value="1"/>
</dbReference>
<keyword evidence="1" id="KW-0106">Calcium</keyword>
<dbReference type="InterPro" id="IPR002126">
    <property type="entry name" value="Cadherin-like_dom"/>
</dbReference>